<gene>
    <name evidence="2" type="ORF">GJJ64_02395</name>
</gene>
<dbReference type="InterPro" id="IPR028973">
    <property type="entry name" value="PhnB-like"/>
</dbReference>
<protein>
    <submittedName>
        <fullName evidence="2">VOC family protein</fullName>
    </submittedName>
</protein>
<comment type="caution">
    <text evidence="2">The sequence shown here is derived from an EMBL/GenBank/DDBJ whole genome shotgun (WGS) entry which is preliminary data.</text>
</comment>
<dbReference type="RefSeq" id="WP_154286160.1">
    <property type="nucleotide sequence ID" value="NZ_WKJI01000001.1"/>
</dbReference>
<dbReference type="SUPFAM" id="SSF54593">
    <property type="entry name" value="Glyoxalase/Bleomycin resistance protein/Dihydroxybiphenyl dioxygenase"/>
    <property type="match status" value="1"/>
</dbReference>
<dbReference type="AlphaFoldDB" id="A0A7K0FLQ5"/>
<dbReference type="PANTHER" id="PTHR33990">
    <property type="entry name" value="PROTEIN YJDN-RELATED"/>
    <property type="match status" value="1"/>
</dbReference>
<organism evidence="2 3">
    <name type="scientific">Pedobacter puniceum</name>
    <dbReference type="NCBI Taxonomy" id="2666136"/>
    <lineage>
        <taxon>Bacteria</taxon>
        <taxon>Pseudomonadati</taxon>
        <taxon>Bacteroidota</taxon>
        <taxon>Sphingobacteriia</taxon>
        <taxon>Sphingobacteriales</taxon>
        <taxon>Sphingobacteriaceae</taxon>
        <taxon>Pedobacter</taxon>
    </lineage>
</organism>
<dbReference type="Gene3D" id="3.10.180.10">
    <property type="entry name" value="2,3-Dihydroxybiphenyl 1,2-Dioxygenase, domain 1"/>
    <property type="match status" value="1"/>
</dbReference>
<feature type="domain" description="PhnB-like" evidence="1">
    <location>
        <begin position="5"/>
        <end position="106"/>
    </location>
</feature>
<proteinExistence type="predicted"/>
<dbReference type="Proteomes" id="UP000462931">
    <property type="component" value="Unassembled WGS sequence"/>
</dbReference>
<dbReference type="PANTHER" id="PTHR33990:SF2">
    <property type="entry name" value="PHNB-LIKE DOMAIN-CONTAINING PROTEIN"/>
    <property type="match status" value="1"/>
</dbReference>
<dbReference type="EMBL" id="WKJI01000001">
    <property type="protein sequence ID" value="MRX46027.1"/>
    <property type="molecule type" value="Genomic_DNA"/>
</dbReference>
<keyword evidence="3" id="KW-1185">Reference proteome</keyword>
<dbReference type="InterPro" id="IPR029068">
    <property type="entry name" value="Glyas_Bleomycin-R_OHBP_Dase"/>
</dbReference>
<evidence type="ECO:0000313" key="3">
    <source>
        <dbReference type="Proteomes" id="UP000462931"/>
    </source>
</evidence>
<evidence type="ECO:0000313" key="2">
    <source>
        <dbReference type="EMBL" id="MRX46027.1"/>
    </source>
</evidence>
<dbReference type="Pfam" id="PF06983">
    <property type="entry name" value="3-dmu-9_3-mt"/>
    <property type="match status" value="1"/>
</dbReference>
<dbReference type="CDD" id="cd06588">
    <property type="entry name" value="PhnB_like"/>
    <property type="match status" value="1"/>
</dbReference>
<accession>A0A7K0FLQ5</accession>
<sequence length="144" mass="16316">MNNLIYPCLWFNHEAKAAATFYSAIFPNFKILDENELVVVWELNGTRFMGLNGGPQFKFSEAVSFVIECATQEEIDHYWDKLTADGGSESMCGWCKDKYGVSWQVVPQVLGTLMSDPNKRDRVVAAFMQMKKFDIQTLIQAANG</sequence>
<evidence type="ECO:0000259" key="1">
    <source>
        <dbReference type="Pfam" id="PF06983"/>
    </source>
</evidence>
<dbReference type="PIRSF" id="PIRSF021700">
    <property type="entry name" value="3_dmu_93_MTrfase"/>
    <property type="match status" value="1"/>
</dbReference>
<name>A0A7K0FLQ5_9SPHI</name>
<dbReference type="InterPro" id="IPR009725">
    <property type="entry name" value="3_dmu_93_MTrfase"/>
</dbReference>
<reference evidence="2 3" key="1">
    <citation type="submission" date="2019-11" db="EMBL/GenBank/DDBJ databases">
        <authorList>
            <person name="Cheng Q."/>
            <person name="Yang Z."/>
        </authorList>
    </citation>
    <scope>NUCLEOTIDE SEQUENCE [LARGE SCALE GENOMIC DNA]</scope>
    <source>
        <strain evidence="2 3">HX-22-1</strain>
    </source>
</reference>